<dbReference type="Pfam" id="PF21031">
    <property type="entry name" value="WDR54"/>
    <property type="match status" value="1"/>
</dbReference>
<dbReference type="SUPFAM" id="SSF50978">
    <property type="entry name" value="WD40 repeat-like"/>
    <property type="match status" value="1"/>
</dbReference>
<evidence type="ECO:0000313" key="5">
    <source>
        <dbReference type="EMBL" id="KAK7590104.1"/>
    </source>
</evidence>
<dbReference type="EMBL" id="JBBCAQ010000022">
    <property type="protein sequence ID" value="KAK7590104.1"/>
    <property type="molecule type" value="Genomic_DNA"/>
</dbReference>
<dbReference type="SMART" id="SM00320">
    <property type="entry name" value="WD40"/>
    <property type="match status" value="3"/>
</dbReference>
<dbReference type="Gene3D" id="2.130.10.10">
    <property type="entry name" value="YVTN repeat-like/Quinoprotein amine dehydrogenase"/>
    <property type="match status" value="1"/>
</dbReference>
<protein>
    <recommendedName>
        <fullName evidence="4">WD repeat-containing protein 54 beta-propeller domain-containing protein</fullName>
    </recommendedName>
</protein>
<dbReference type="Proteomes" id="UP001367676">
    <property type="component" value="Unassembled WGS sequence"/>
</dbReference>
<evidence type="ECO:0000256" key="1">
    <source>
        <dbReference type="ARBA" id="ARBA00022574"/>
    </source>
</evidence>
<dbReference type="PANTHER" id="PTHR44019:SF8">
    <property type="entry name" value="POC1 CENTRIOLAR PROTEIN HOMOLOG"/>
    <property type="match status" value="1"/>
</dbReference>
<proteinExistence type="predicted"/>
<dbReference type="InterPro" id="IPR001680">
    <property type="entry name" value="WD40_rpt"/>
</dbReference>
<evidence type="ECO:0000256" key="2">
    <source>
        <dbReference type="ARBA" id="ARBA00022737"/>
    </source>
</evidence>
<keyword evidence="6" id="KW-1185">Reference proteome</keyword>
<keyword evidence="2" id="KW-0677">Repeat</keyword>
<evidence type="ECO:0000256" key="3">
    <source>
        <dbReference type="PROSITE-ProRule" id="PRU00221"/>
    </source>
</evidence>
<dbReference type="PANTHER" id="PTHR44019">
    <property type="entry name" value="WD REPEAT-CONTAINING PROTEIN 55"/>
    <property type="match status" value="1"/>
</dbReference>
<gene>
    <name evidence="5" type="ORF">V9T40_001717</name>
</gene>
<comment type="caution">
    <text evidence="5">The sequence shown here is derived from an EMBL/GenBank/DDBJ whole genome shotgun (WGS) entry which is preliminary data.</text>
</comment>
<sequence length="331" mass="37164">MYKKSDYLLLPYSTSAVYHNLAVKWKLSGSGVEAAAVIHHDSVCIVPTSSKQNPSPKTRFIKCLSHTNDKNVQITQIAWGSLNYETVLIVTSTIGVQVFSQPDEECIYAHPCSDQAEKTTTSFARGIAVFNSMYFCIGNNAGSIRLFGPPNLDNEFCFIDRKRNHSFPIADLSAYRRNLASVDEEGYIMLWVMDTEELRHETSTASKSNCTGVKLKRDWLITIYASGCIRLYTIQKESTTNLNLSMEIAAHARAITALDVSENNEYLLTTSEDTYVKIWQLYKDGNLQKLKHFENILVADNMLMGGKFSTPNGSRFLVTSYDSNVISCFSM</sequence>
<dbReference type="PROSITE" id="PS50082">
    <property type="entry name" value="WD_REPEATS_2"/>
    <property type="match status" value="1"/>
</dbReference>
<name>A0AAN9Y3F6_9HEMI</name>
<feature type="repeat" description="WD" evidence="3">
    <location>
        <begin position="248"/>
        <end position="289"/>
    </location>
</feature>
<dbReference type="InterPro" id="IPR036322">
    <property type="entry name" value="WD40_repeat_dom_sf"/>
</dbReference>
<feature type="domain" description="WD repeat-containing protein 54 beta-propeller" evidence="4">
    <location>
        <begin position="10"/>
        <end position="330"/>
    </location>
</feature>
<dbReference type="PROSITE" id="PS50294">
    <property type="entry name" value="WD_REPEATS_REGION"/>
    <property type="match status" value="1"/>
</dbReference>
<evidence type="ECO:0000259" key="4">
    <source>
        <dbReference type="Pfam" id="PF21031"/>
    </source>
</evidence>
<dbReference type="InterPro" id="IPR050505">
    <property type="entry name" value="WDR55/POC1"/>
</dbReference>
<organism evidence="5 6">
    <name type="scientific">Parthenolecanium corni</name>
    <dbReference type="NCBI Taxonomy" id="536013"/>
    <lineage>
        <taxon>Eukaryota</taxon>
        <taxon>Metazoa</taxon>
        <taxon>Ecdysozoa</taxon>
        <taxon>Arthropoda</taxon>
        <taxon>Hexapoda</taxon>
        <taxon>Insecta</taxon>
        <taxon>Pterygota</taxon>
        <taxon>Neoptera</taxon>
        <taxon>Paraneoptera</taxon>
        <taxon>Hemiptera</taxon>
        <taxon>Sternorrhyncha</taxon>
        <taxon>Coccoidea</taxon>
        <taxon>Coccidae</taxon>
        <taxon>Parthenolecanium</taxon>
    </lineage>
</organism>
<dbReference type="AlphaFoldDB" id="A0AAN9Y3F6"/>
<evidence type="ECO:0000313" key="6">
    <source>
        <dbReference type="Proteomes" id="UP001367676"/>
    </source>
</evidence>
<dbReference type="InterPro" id="IPR015943">
    <property type="entry name" value="WD40/YVTN_repeat-like_dom_sf"/>
</dbReference>
<dbReference type="InterPro" id="IPR049546">
    <property type="entry name" value="WDR54_beta_prop"/>
</dbReference>
<reference evidence="5 6" key="1">
    <citation type="submission" date="2024-03" db="EMBL/GenBank/DDBJ databases">
        <title>Adaptation during the transition from Ophiocordyceps entomopathogen to insect associate is accompanied by gene loss and intensified selection.</title>
        <authorList>
            <person name="Ward C.M."/>
            <person name="Onetto C.A."/>
            <person name="Borneman A.R."/>
        </authorList>
    </citation>
    <scope>NUCLEOTIDE SEQUENCE [LARGE SCALE GENOMIC DNA]</scope>
    <source>
        <strain evidence="5">AWRI1</strain>
        <tissue evidence="5">Single Adult Female</tissue>
    </source>
</reference>
<keyword evidence="1 3" id="KW-0853">WD repeat</keyword>
<accession>A0AAN9Y3F6</accession>